<dbReference type="InterPro" id="IPR004839">
    <property type="entry name" value="Aminotransferase_I/II_large"/>
</dbReference>
<dbReference type="AlphaFoldDB" id="A0A382PHL3"/>
<dbReference type="Gene3D" id="3.90.1150.10">
    <property type="entry name" value="Aspartate Aminotransferase, domain 1"/>
    <property type="match status" value="1"/>
</dbReference>
<dbReference type="GO" id="GO:0008483">
    <property type="term" value="F:transaminase activity"/>
    <property type="evidence" value="ECO:0007669"/>
    <property type="project" value="UniProtKB-KW"/>
</dbReference>
<dbReference type="InterPro" id="IPR050596">
    <property type="entry name" value="AspAT/PAT-like"/>
</dbReference>
<protein>
    <recommendedName>
        <fullName evidence="6">Aminotransferase class I/classII large domain-containing protein</fullName>
    </recommendedName>
</protein>
<keyword evidence="5" id="KW-0663">Pyridoxal phosphate</keyword>
<evidence type="ECO:0000313" key="7">
    <source>
        <dbReference type="EMBL" id="SVC72198.1"/>
    </source>
</evidence>
<comment type="cofactor">
    <cofactor evidence="1">
        <name>pyridoxal 5'-phosphate</name>
        <dbReference type="ChEBI" id="CHEBI:597326"/>
    </cofactor>
</comment>
<dbReference type="InterPro" id="IPR015421">
    <property type="entry name" value="PyrdxlP-dep_Trfase_major"/>
</dbReference>
<proteinExistence type="inferred from homology"/>
<evidence type="ECO:0000256" key="5">
    <source>
        <dbReference type="ARBA" id="ARBA00022898"/>
    </source>
</evidence>
<organism evidence="7">
    <name type="scientific">marine metagenome</name>
    <dbReference type="NCBI Taxonomy" id="408172"/>
    <lineage>
        <taxon>unclassified sequences</taxon>
        <taxon>metagenomes</taxon>
        <taxon>ecological metagenomes</taxon>
    </lineage>
</organism>
<dbReference type="GO" id="GO:0006520">
    <property type="term" value="P:amino acid metabolic process"/>
    <property type="evidence" value="ECO:0007669"/>
    <property type="project" value="InterPro"/>
</dbReference>
<feature type="domain" description="Aminotransferase class I/classII large" evidence="6">
    <location>
        <begin position="32"/>
        <end position="248"/>
    </location>
</feature>
<gene>
    <name evidence="7" type="ORF">METZ01_LOCUS325052</name>
</gene>
<evidence type="ECO:0000259" key="6">
    <source>
        <dbReference type="Pfam" id="PF00155"/>
    </source>
</evidence>
<dbReference type="Gene3D" id="3.40.640.10">
    <property type="entry name" value="Type I PLP-dependent aspartate aminotransferase-like (Major domain)"/>
    <property type="match status" value="1"/>
</dbReference>
<dbReference type="InterPro" id="IPR015422">
    <property type="entry name" value="PyrdxlP-dep_Trfase_small"/>
</dbReference>
<reference evidence="7" key="1">
    <citation type="submission" date="2018-05" db="EMBL/GenBank/DDBJ databases">
        <authorList>
            <person name="Lanie J.A."/>
            <person name="Ng W.-L."/>
            <person name="Kazmierczak K.M."/>
            <person name="Andrzejewski T.M."/>
            <person name="Davidsen T.M."/>
            <person name="Wayne K.J."/>
            <person name="Tettelin H."/>
            <person name="Glass J.I."/>
            <person name="Rusch D."/>
            <person name="Podicherti R."/>
            <person name="Tsui H.-C.T."/>
            <person name="Winkler M.E."/>
        </authorList>
    </citation>
    <scope>NUCLEOTIDE SEQUENCE</scope>
</reference>
<name>A0A382PHL3_9ZZZZ</name>
<comment type="similarity">
    <text evidence="2">Belongs to the class-I pyridoxal-phosphate-dependent aminotransferase family.</text>
</comment>
<dbReference type="SUPFAM" id="SSF53383">
    <property type="entry name" value="PLP-dependent transferases"/>
    <property type="match status" value="1"/>
</dbReference>
<evidence type="ECO:0000256" key="3">
    <source>
        <dbReference type="ARBA" id="ARBA00022576"/>
    </source>
</evidence>
<keyword evidence="3" id="KW-0032">Aminotransferase</keyword>
<evidence type="ECO:0000256" key="4">
    <source>
        <dbReference type="ARBA" id="ARBA00022679"/>
    </source>
</evidence>
<dbReference type="InterPro" id="IPR004838">
    <property type="entry name" value="NHTrfase_class1_PyrdxlP-BS"/>
</dbReference>
<dbReference type="Pfam" id="PF00155">
    <property type="entry name" value="Aminotran_1_2"/>
    <property type="match status" value="1"/>
</dbReference>
<dbReference type="InterPro" id="IPR015424">
    <property type="entry name" value="PyrdxlP-dep_Trfase"/>
</dbReference>
<accession>A0A382PHL3</accession>
<dbReference type="PANTHER" id="PTHR46383">
    <property type="entry name" value="ASPARTATE AMINOTRANSFERASE"/>
    <property type="match status" value="1"/>
</dbReference>
<dbReference type="CDD" id="cd00609">
    <property type="entry name" value="AAT_like"/>
    <property type="match status" value="1"/>
</dbReference>
<dbReference type="EMBL" id="UINC01107083">
    <property type="protein sequence ID" value="SVC72198.1"/>
    <property type="molecule type" value="Genomic_DNA"/>
</dbReference>
<dbReference type="GO" id="GO:0030170">
    <property type="term" value="F:pyridoxal phosphate binding"/>
    <property type="evidence" value="ECO:0007669"/>
    <property type="project" value="InterPro"/>
</dbReference>
<evidence type="ECO:0000256" key="2">
    <source>
        <dbReference type="ARBA" id="ARBA00007441"/>
    </source>
</evidence>
<evidence type="ECO:0000256" key="1">
    <source>
        <dbReference type="ARBA" id="ARBA00001933"/>
    </source>
</evidence>
<feature type="non-terminal residue" evidence="7">
    <location>
        <position position="258"/>
    </location>
</feature>
<dbReference type="PANTHER" id="PTHR46383:SF1">
    <property type="entry name" value="ASPARTATE AMINOTRANSFERASE"/>
    <property type="match status" value="1"/>
</dbReference>
<dbReference type="PROSITE" id="PS00105">
    <property type="entry name" value="AA_TRANSFER_CLASS_1"/>
    <property type="match status" value="1"/>
</dbReference>
<sequence>MPKIKRNIVDIKTSATLAINELSQQLEKNGKDIFKFGLGQSPFPVPQIIVEELKKNAQQKNYINVSGLIELRNLVAQYHTIKNKNNYTADNVIIGPGSKELIFHTQLVLDCDVLLPSPSWVSYEPQAQILNKKIHWIKTDATTNWHITPDDLDKISQNLHQVEKLLILNSPNNPSGTTHNNLEALALIAKKNNIIVLSDEIYAELDFSGKYKSMSHYYPEGTIISSGLSKWCGAGGWRIGSLTFPKELKLIKNMVRNV</sequence>
<keyword evidence="4" id="KW-0808">Transferase</keyword>